<dbReference type="Proteomes" id="UP000035762">
    <property type="component" value="Unassembled WGS sequence"/>
</dbReference>
<sequence>MHSLTLHKASTAMVLVSAGLDGLHPRRGGNPYSRRIARSREGADPPW</sequence>
<accession>A0A090MW24</accession>
<feature type="region of interest" description="Disordered" evidence="1">
    <location>
        <begin position="20"/>
        <end position="47"/>
    </location>
</feature>
<protein>
    <submittedName>
        <fullName evidence="2">Uncharacterized protein</fullName>
    </submittedName>
</protein>
<name>A0A090MW24_AFIFE</name>
<keyword evidence="3" id="KW-1185">Reference proteome</keyword>
<organism evidence="2 3">
    <name type="scientific">Afipia felis</name>
    <name type="common">Cat scratch disease bacillus</name>
    <dbReference type="NCBI Taxonomy" id="1035"/>
    <lineage>
        <taxon>Bacteria</taxon>
        <taxon>Pseudomonadati</taxon>
        <taxon>Pseudomonadota</taxon>
        <taxon>Alphaproteobacteria</taxon>
        <taxon>Hyphomicrobiales</taxon>
        <taxon>Nitrobacteraceae</taxon>
        <taxon>Afipia</taxon>
    </lineage>
</organism>
<dbReference type="AlphaFoldDB" id="A0A090MW24"/>
<comment type="caution">
    <text evidence="2">The sequence shown here is derived from an EMBL/GenBank/DDBJ whole genome shotgun (WGS) entry which is preliminary data.</text>
</comment>
<proteinExistence type="predicted"/>
<feature type="compositionally biased region" description="Basic and acidic residues" evidence="1">
    <location>
        <begin position="38"/>
        <end position="47"/>
    </location>
</feature>
<evidence type="ECO:0000313" key="2">
    <source>
        <dbReference type="EMBL" id="CEG10304.1"/>
    </source>
</evidence>
<dbReference type="EMBL" id="CCAZ020000002">
    <property type="protein sequence ID" value="CEG10304.1"/>
    <property type="molecule type" value="Genomic_DNA"/>
</dbReference>
<dbReference type="STRING" id="1035.BN961_03742"/>
<reference evidence="2 3" key="1">
    <citation type="journal article" date="2014" name="Genome Announc.">
        <title>Genome Sequence of Afipia felis Strain 76713, Isolated in Hospital Water Using an Amoeba Co-Culture Procedure.</title>
        <authorList>
            <person name="Benamar S."/>
            <person name="La Scola B."/>
            <person name="Croce O."/>
        </authorList>
    </citation>
    <scope>NUCLEOTIDE SEQUENCE [LARGE SCALE GENOMIC DNA]</scope>
    <source>
        <strain evidence="2 3">76713</strain>
    </source>
</reference>
<evidence type="ECO:0000313" key="3">
    <source>
        <dbReference type="Proteomes" id="UP000035762"/>
    </source>
</evidence>
<gene>
    <name evidence="2" type="ORF">BN961_03742</name>
</gene>
<evidence type="ECO:0000256" key="1">
    <source>
        <dbReference type="SAM" id="MobiDB-lite"/>
    </source>
</evidence>